<dbReference type="Gene3D" id="3.30.160.60">
    <property type="entry name" value="Classic Zinc Finger"/>
    <property type="match status" value="2"/>
</dbReference>
<keyword evidence="6" id="KW-0805">Transcription regulation</keyword>
<feature type="compositionally biased region" description="Polar residues" evidence="13">
    <location>
        <begin position="425"/>
        <end position="438"/>
    </location>
</feature>
<evidence type="ECO:0000256" key="2">
    <source>
        <dbReference type="ARBA" id="ARBA00022723"/>
    </source>
</evidence>
<feature type="region of interest" description="Disordered" evidence="13">
    <location>
        <begin position="611"/>
        <end position="643"/>
    </location>
</feature>
<dbReference type="FunFam" id="3.30.160.60:FF:000100">
    <property type="entry name" value="Zinc finger 45-like"/>
    <property type="match status" value="1"/>
</dbReference>
<feature type="compositionally biased region" description="Basic and acidic residues" evidence="13">
    <location>
        <begin position="1885"/>
        <end position="1901"/>
    </location>
</feature>
<comment type="subcellular location">
    <subcellularLocation>
        <location evidence="1">Nucleus</location>
    </subcellularLocation>
</comment>
<dbReference type="GO" id="GO:0000981">
    <property type="term" value="F:DNA-binding transcription factor activity, RNA polymerase II-specific"/>
    <property type="evidence" value="ECO:0007669"/>
    <property type="project" value="TreeGrafter"/>
</dbReference>
<proteinExistence type="predicted"/>
<feature type="domain" description="C2H2-type" evidence="14">
    <location>
        <begin position="888"/>
        <end position="916"/>
    </location>
</feature>
<dbReference type="PROSITE" id="PS50157">
    <property type="entry name" value="ZINC_FINGER_C2H2_2"/>
    <property type="match status" value="5"/>
</dbReference>
<dbReference type="GO" id="GO:0005634">
    <property type="term" value="C:nucleus"/>
    <property type="evidence" value="ECO:0007669"/>
    <property type="project" value="UniProtKB-SubCell"/>
</dbReference>
<feature type="compositionally biased region" description="Basic and acidic residues" evidence="13">
    <location>
        <begin position="3283"/>
        <end position="3293"/>
    </location>
</feature>
<feature type="region of interest" description="Disordered" evidence="13">
    <location>
        <begin position="2642"/>
        <end position="2665"/>
    </location>
</feature>
<feature type="compositionally biased region" description="Basic and acidic residues" evidence="13">
    <location>
        <begin position="3360"/>
        <end position="3370"/>
    </location>
</feature>
<dbReference type="InterPro" id="IPR001628">
    <property type="entry name" value="Znf_hrmn_rcpt"/>
</dbReference>
<organism evidence="16 17">
    <name type="scientific">Mytilus galloprovincialis</name>
    <name type="common">Mediterranean mussel</name>
    <dbReference type="NCBI Taxonomy" id="29158"/>
    <lineage>
        <taxon>Eukaryota</taxon>
        <taxon>Metazoa</taxon>
        <taxon>Spiralia</taxon>
        <taxon>Lophotrochozoa</taxon>
        <taxon>Mollusca</taxon>
        <taxon>Bivalvia</taxon>
        <taxon>Autobranchia</taxon>
        <taxon>Pteriomorphia</taxon>
        <taxon>Mytilida</taxon>
        <taxon>Mytiloidea</taxon>
        <taxon>Mytilidae</taxon>
        <taxon>Mytilinae</taxon>
        <taxon>Mytilus</taxon>
    </lineage>
</organism>
<evidence type="ECO:0000256" key="11">
    <source>
        <dbReference type="PROSITE-ProRule" id="PRU00042"/>
    </source>
</evidence>
<feature type="compositionally biased region" description="Polar residues" evidence="13">
    <location>
        <begin position="3515"/>
        <end position="3530"/>
    </location>
</feature>
<keyword evidence="9" id="KW-0675">Receptor</keyword>
<feature type="compositionally biased region" description="Polar residues" evidence="13">
    <location>
        <begin position="3214"/>
        <end position="3229"/>
    </location>
</feature>
<evidence type="ECO:0000256" key="3">
    <source>
        <dbReference type="ARBA" id="ARBA00022737"/>
    </source>
</evidence>
<feature type="compositionally biased region" description="Basic and acidic residues" evidence="13">
    <location>
        <begin position="3538"/>
        <end position="3578"/>
    </location>
</feature>
<dbReference type="InterPro" id="IPR013087">
    <property type="entry name" value="Znf_C2H2_type"/>
</dbReference>
<feature type="region of interest" description="Disordered" evidence="13">
    <location>
        <begin position="2916"/>
        <end position="2957"/>
    </location>
</feature>
<feature type="region of interest" description="Disordered" evidence="13">
    <location>
        <begin position="481"/>
        <end position="571"/>
    </location>
</feature>
<evidence type="ECO:0000256" key="1">
    <source>
        <dbReference type="ARBA" id="ARBA00004123"/>
    </source>
</evidence>
<dbReference type="EMBL" id="UYJE01003286">
    <property type="protein sequence ID" value="VDI17952.1"/>
    <property type="molecule type" value="Genomic_DNA"/>
</dbReference>
<feature type="region of interest" description="Disordered" evidence="13">
    <location>
        <begin position="1860"/>
        <end position="1901"/>
    </location>
</feature>
<dbReference type="OrthoDB" id="10384306at2759"/>
<feature type="compositionally biased region" description="Acidic residues" evidence="13">
    <location>
        <begin position="1160"/>
        <end position="1171"/>
    </location>
</feature>
<reference evidence="16" key="1">
    <citation type="submission" date="2018-11" db="EMBL/GenBank/DDBJ databases">
        <authorList>
            <person name="Alioto T."/>
            <person name="Alioto T."/>
        </authorList>
    </citation>
    <scope>NUCLEOTIDE SEQUENCE</scope>
</reference>
<protein>
    <submittedName>
        <fullName evidence="16">Uncharacterized protein</fullName>
    </submittedName>
</protein>
<keyword evidence="17" id="KW-1185">Reference proteome</keyword>
<feature type="compositionally biased region" description="Low complexity" evidence="13">
    <location>
        <begin position="333"/>
        <end position="346"/>
    </location>
</feature>
<dbReference type="Pfam" id="PF00096">
    <property type="entry name" value="zf-C2H2"/>
    <property type="match status" value="1"/>
</dbReference>
<feature type="compositionally biased region" description="Basic and acidic residues" evidence="13">
    <location>
        <begin position="2787"/>
        <end position="2809"/>
    </location>
</feature>
<feature type="coiled-coil region" evidence="12">
    <location>
        <begin position="2509"/>
        <end position="2543"/>
    </location>
</feature>
<feature type="region of interest" description="Disordered" evidence="13">
    <location>
        <begin position="325"/>
        <end position="438"/>
    </location>
</feature>
<feature type="region of interest" description="Disordered" evidence="13">
    <location>
        <begin position="1100"/>
        <end position="1121"/>
    </location>
</feature>
<dbReference type="PANTHER" id="PTHR24394:SF29">
    <property type="entry name" value="MYONEURIN"/>
    <property type="match status" value="1"/>
</dbReference>
<dbReference type="InterPro" id="IPR013088">
    <property type="entry name" value="Znf_NHR/GATA"/>
</dbReference>
<evidence type="ECO:0000256" key="13">
    <source>
        <dbReference type="SAM" id="MobiDB-lite"/>
    </source>
</evidence>
<feature type="region of interest" description="Disordered" evidence="13">
    <location>
        <begin position="1148"/>
        <end position="1179"/>
    </location>
</feature>
<feature type="region of interest" description="Disordered" evidence="13">
    <location>
        <begin position="3283"/>
        <end position="3379"/>
    </location>
</feature>
<feature type="region of interest" description="Disordered" evidence="13">
    <location>
        <begin position="1657"/>
        <end position="1676"/>
    </location>
</feature>
<dbReference type="PRINTS" id="PR00047">
    <property type="entry name" value="STROIDFINGER"/>
</dbReference>
<feature type="region of interest" description="Disordered" evidence="13">
    <location>
        <begin position="2781"/>
        <end position="2820"/>
    </location>
</feature>
<dbReference type="PANTHER" id="PTHR24394">
    <property type="entry name" value="ZINC FINGER PROTEIN"/>
    <property type="match status" value="1"/>
</dbReference>
<feature type="domain" description="C2H2-type" evidence="14">
    <location>
        <begin position="858"/>
        <end position="886"/>
    </location>
</feature>
<feature type="region of interest" description="Disordered" evidence="13">
    <location>
        <begin position="3476"/>
        <end position="3610"/>
    </location>
</feature>
<feature type="compositionally biased region" description="Basic and acidic residues" evidence="13">
    <location>
        <begin position="1622"/>
        <end position="1639"/>
    </location>
</feature>
<dbReference type="Gene3D" id="3.30.50.10">
    <property type="entry name" value="Erythroid Transcription Factor GATA-1, subunit A"/>
    <property type="match status" value="1"/>
</dbReference>
<evidence type="ECO:0000259" key="14">
    <source>
        <dbReference type="PROSITE" id="PS50157"/>
    </source>
</evidence>
<feature type="domain" description="C2H2-type" evidence="14">
    <location>
        <begin position="2466"/>
        <end position="2494"/>
    </location>
</feature>
<dbReference type="GO" id="GO:0008270">
    <property type="term" value="F:zinc ion binding"/>
    <property type="evidence" value="ECO:0007669"/>
    <property type="project" value="UniProtKB-KW"/>
</dbReference>
<feature type="compositionally biased region" description="Basic and acidic residues" evidence="13">
    <location>
        <begin position="367"/>
        <end position="379"/>
    </location>
</feature>
<feature type="region of interest" description="Disordered" evidence="13">
    <location>
        <begin position="1602"/>
        <end position="1639"/>
    </location>
</feature>
<feature type="compositionally biased region" description="Basic and acidic residues" evidence="13">
    <location>
        <begin position="1771"/>
        <end position="1782"/>
    </location>
</feature>
<dbReference type="InterPro" id="IPR036236">
    <property type="entry name" value="Znf_C2H2_sf"/>
</dbReference>
<dbReference type="GO" id="GO:0043565">
    <property type="term" value="F:sequence-specific DNA binding"/>
    <property type="evidence" value="ECO:0007669"/>
    <property type="project" value="InterPro"/>
</dbReference>
<feature type="compositionally biased region" description="Basic residues" evidence="13">
    <location>
        <begin position="1761"/>
        <end position="1770"/>
    </location>
</feature>
<dbReference type="SUPFAM" id="SSF57716">
    <property type="entry name" value="Glucocorticoid receptor-like (DNA-binding domain)"/>
    <property type="match status" value="1"/>
</dbReference>
<feature type="compositionally biased region" description="Polar residues" evidence="13">
    <location>
        <begin position="1361"/>
        <end position="1382"/>
    </location>
</feature>
<keyword evidence="3" id="KW-0677">Repeat</keyword>
<dbReference type="PROSITE" id="PS51030">
    <property type="entry name" value="NUCLEAR_REC_DBD_2"/>
    <property type="match status" value="1"/>
</dbReference>
<feature type="compositionally biased region" description="Basic residues" evidence="13">
    <location>
        <begin position="2925"/>
        <end position="2938"/>
    </location>
</feature>
<feature type="region of interest" description="Disordered" evidence="13">
    <location>
        <begin position="1341"/>
        <end position="1389"/>
    </location>
</feature>
<feature type="domain" description="C2H2-type" evidence="14">
    <location>
        <begin position="303"/>
        <end position="331"/>
    </location>
</feature>
<feature type="compositionally biased region" description="Basic and acidic residues" evidence="13">
    <location>
        <begin position="616"/>
        <end position="632"/>
    </location>
</feature>
<gene>
    <name evidence="16" type="ORF">MGAL_10B092537</name>
</gene>
<feature type="compositionally biased region" description="Basic and acidic residues" evidence="13">
    <location>
        <begin position="3331"/>
        <end position="3350"/>
    </location>
</feature>
<feature type="domain" description="Nuclear receptor" evidence="15">
    <location>
        <begin position="728"/>
        <end position="806"/>
    </location>
</feature>
<keyword evidence="4 11" id="KW-0863">Zinc-finger</keyword>
<feature type="compositionally biased region" description="Polar residues" evidence="13">
    <location>
        <begin position="1863"/>
        <end position="1876"/>
    </location>
</feature>
<evidence type="ECO:0000313" key="16">
    <source>
        <dbReference type="EMBL" id="VDI17952.1"/>
    </source>
</evidence>
<comment type="caution">
    <text evidence="16">The sequence shown here is derived from an EMBL/GenBank/DDBJ whole genome shotgun (WGS) entry which is preliminary data.</text>
</comment>
<dbReference type="Proteomes" id="UP000596742">
    <property type="component" value="Unassembled WGS sequence"/>
</dbReference>
<evidence type="ECO:0000256" key="8">
    <source>
        <dbReference type="ARBA" id="ARBA00023163"/>
    </source>
</evidence>
<feature type="compositionally biased region" description="Basic and acidic residues" evidence="13">
    <location>
        <begin position="1104"/>
        <end position="1120"/>
    </location>
</feature>
<dbReference type="SMART" id="SM00355">
    <property type="entry name" value="ZnF_C2H2"/>
    <property type="match status" value="8"/>
</dbReference>
<keyword evidence="2" id="KW-0479">Metal-binding</keyword>
<feature type="compositionally biased region" description="Basic and acidic residues" evidence="13">
    <location>
        <begin position="3477"/>
        <end position="3487"/>
    </location>
</feature>
<keyword evidence="5" id="KW-0862">Zinc</keyword>
<feature type="region of interest" description="Disordered" evidence="13">
    <location>
        <begin position="1754"/>
        <end position="1814"/>
    </location>
</feature>
<keyword evidence="10" id="KW-0539">Nucleus</keyword>
<dbReference type="SMART" id="SM00399">
    <property type="entry name" value="ZnF_C4"/>
    <property type="match status" value="1"/>
</dbReference>
<feature type="region of interest" description="Disordered" evidence="13">
    <location>
        <begin position="1928"/>
        <end position="1976"/>
    </location>
</feature>
<evidence type="ECO:0000259" key="15">
    <source>
        <dbReference type="PROSITE" id="PS51030"/>
    </source>
</evidence>
<evidence type="ECO:0000256" key="7">
    <source>
        <dbReference type="ARBA" id="ARBA00023125"/>
    </source>
</evidence>
<accession>A0A8B6DE56</accession>
<feature type="compositionally biased region" description="Acidic residues" evidence="13">
    <location>
        <begin position="3579"/>
        <end position="3590"/>
    </location>
</feature>
<feature type="region of interest" description="Disordered" evidence="13">
    <location>
        <begin position="2484"/>
        <end position="2505"/>
    </location>
</feature>
<evidence type="ECO:0000256" key="6">
    <source>
        <dbReference type="ARBA" id="ARBA00023015"/>
    </source>
</evidence>
<feature type="compositionally biased region" description="Polar residues" evidence="13">
    <location>
        <begin position="514"/>
        <end position="571"/>
    </location>
</feature>
<evidence type="ECO:0000256" key="10">
    <source>
        <dbReference type="ARBA" id="ARBA00023242"/>
    </source>
</evidence>
<feature type="region of interest" description="Disordered" evidence="13">
    <location>
        <begin position="3205"/>
        <end position="3229"/>
    </location>
</feature>
<evidence type="ECO:0000256" key="9">
    <source>
        <dbReference type="ARBA" id="ARBA00023170"/>
    </source>
</evidence>
<feature type="domain" description="C2H2-type" evidence="14">
    <location>
        <begin position="665"/>
        <end position="688"/>
    </location>
</feature>
<keyword evidence="7" id="KW-0238">DNA-binding</keyword>
<evidence type="ECO:0000313" key="17">
    <source>
        <dbReference type="Proteomes" id="UP000596742"/>
    </source>
</evidence>
<name>A0A8B6DE56_MYTGA</name>
<feature type="compositionally biased region" description="Basic and acidic residues" evidence="13">
    <location>
        <begin position="2489"/>
        <end position="2504"/>
    </location>
</feature>
<evidence type="ECO:0000256" key="4">
    <source>
        <dbReference type="ARBA" id="ARBA00022771"/>
    </source>
</evidence>
<evidence type="ECO:0000256" key="12">
    <source>
        <dbReference type="SAM" id="Coils"/>
    </source>
</evidence>
<dbReference type="SUPFAM" id="SSF57667">
    <property type="entry name" value="beta-beta-alpha zinc fingers"/>
    <property type="match status" value="2"/>
</dbReference>
<keyword evidence="8" id="KW-0804">Transcription</keyword>
<keyword evidence="12" id="KW-0175">Coiled coil</keyword>
<evidence type="ECO:0000256" key="5">
    <source>
        <dbReference type="ARBA" id="ARBA00022833"/>
    </source>
</evidence>
<dbReference type="Pfam" id="PF00105">
    <property type="entry name" value="zf-C4"/>
    <property type="match status" value="1"/>
</dbReference>
<dbReference type="PROSITE" id="PS00028">
    <property type="entry name" value="ZINC_FINGER_C2H2_1"/>
    <property type="match status" value="5"/>
</dbReference>
<feature type="compositionally biased region" description="Low complexity" evidence="13">
    <location>
        <begin position="2811"/>
        <end position="2820"/>
    </location>
</feature>
<sequence>MAAGGFWDNILKPNGKSEGYNQYRPMKNPVENNCIADPKGCEDDCVYLRRFTAYKNVRQNAWVRGGCMKLVESSFSDSLSSVVLLRDTPAYQFLEKSIIVGDSDNFGEPEKFLSPTGSLQRSFPFGRSMGNRNLLHVGVEFMKGPVYITDVRFEDFKDTDEYYQMGALGFRRNNAARSSARSTVKNAQFGFADPTEGNRVKDYGNDDDLYTERDGDDIANFRDADRSVTRTDVCSEAVTVVRPEPFHMTPECYKRTEIRPISSMEDSKVVVNVERRVCNYCQEMFVSYKQLKKHELRCGKAPFSCPDCEKSFSRADNMKRHHIIKHGGEGTEKPSPSSKPCKISSIHGRSLSADSGCAKSKTKVSSQKKESTKKSKKGSEPGVSCTKSSIKKEEKVGVTNIKKKQSESMTQKSDKKNPSPRARSLSPTKCSSQKSQIQLDKGLKVTNKSLPVDNIHLKIKLEPGKNASKVQFDEKCILTSTKKVHSRSRSLSGGRPQQLLDKCDGDKHVRSRSKTPTAEKSNRSKSATSKNETPSVPRNYSANSNVITSTTENSASTRNKMTSHANPASDSAISNSKISIFVDEAGDRKISPGKKETAKQNIMPPVKALITKKTGKHDVKTSPGKKDTEKKSPQQNDDIISPKKKTIKSILKVEVSTPSVSKMTFSCKLCPKSFTTRMGYKQHCKRSHKIDANLDDSMNENVEIKQSPAIKQEYSVSKSGRRRKIPIPGVCTVCGGVSSGKHYGVESCRSCNDFFYKKNNKKNFGNSLQCFFEKKCIIYRNTRHTCDYCRLQKCLAVGMSKQGHLRTTAEPGSDFLKCDFCSRTFIGPYASQSKNRHNRQIHSGIKHRLKKRSKKYFFQCMLCGARFLSKDSLTKHKEKKHFGQDRDYECNLCGKQYLLMPSLRQHCISVHEGKNLSDNWTKVEVNEKNVQEEQHANTNVMLSKNPKQCDDFQGKCINTKFSLKKILPREMPQKVVTKSILKLKTHKGNDKEHESMETEVMCNKTTGLISTSTTEASAHGQVRTKKLKSGQKVLSVKTNTKKGILKSKKLKKDKLKNLQNHKQLTVMSKYELRNKLLSEVELKGESMSPKDPLEGITETLSESLDSKSKPLSETKLEYTERTPQNSLKENFMLKDVKILVKKFVPLPPVTDKSARQNQTDSDDSDQGSDDSDQIRKKGELPKLIGKNYKISDNASNLIDSNKDKIDEEERETTLENMSLLLSGTHKDSLHERLLIPFIEKSQQERKDNKYKGLKITLPSSGEGGRIIINEENLETTESEKSQKVVKNQNDFVNFKITLQTRSECRTVMSANKSEVKGLDGGDKTKENNIIQDKGLLEADTENETENQICPTDQKKKEPKTKSTVCTEQRLSDNSSNSATSKIKTSKRSRLESHIMEPLGTKRSEVEPVQLLGKTCISINSPKALREQQEQSKTSNNKILDNLKAVGKKSKISRVSLTRRFERTHMHQDIDEQTHDNSDVDEQELEQITVSQKVDFQEDARQLYNKSKRRSPKIILEKLSMNESEQTINISNIPLLKDRYTKVYETESMCASGSNLDPLFDVKASCMEGEISEDEEYDEEKAAIVAQQIADLREIVLSRRSRKFGGTKEESTKSQNENMIPIEKTDRSKDLSKNEGEQFEKNDTSTMFGKRKDILETENRKQASITESESEKHDEDCELTEKIRNEKGQNVLEEGGSGLNLQSEINFDQHLVRKSIGEEQSICQTKLPDEISNTKNCSNARKSIDLSVNDSVNKLKEGSGKEKKKRGRKRKYVDTDRVSEDKLTSPAVESSSLEKTVDKKENQRKGEIAKTGIPLKVKWTKKKQSEVQKNVEKQNELDNVIQQDEIKESVMQNLPENVLKVEIEQSSASESKGQNNSDDQDGTEYNAKELHQLGKETQRSYGRDDILVSEEKTDEVDSAISVEVVLQSKKKRNKSVERPPVSLDVSEETKLVSLEQGKNEEEIGEASSKIDEEDNQLEAPLEPDEIELSCQPQHAQVDAVDIFSKPNIKGKSKTAKREKRHLRNLPSRVKQKQPTMLSMRKRNVIVNSNLDLLLDGNQNVMPTFGTLESFLTGVNVNETLPANSPEMSNIRIEDAEASSQKIRHPSDNTVVYCVDHNSDISEHSTETVEHQENDDNKDLCTNTNYVEFVTPVENDFNMDIESVTQKEQVVIEGHEALSQGECTVTKDDESLQREEQSISKNNELNTQDESVVSTGNNLIPPEDHLITKDNELNQKYESERLSESAVLTKNCESSSQYVTKASDCDESKLSFKILRLNKNPFFSDKKLVPVEKAEEQIDNKEEELSSEFPKIIRYVNDKIDLSEKKTDVSEKENGFVTPSPLKWDDIFPDMLALMKKNGNGSNDLNAFEDIVVNEISEDCFEFDYGLKDISSDFLALKQCLGGRNWKNYVCELCKEIFPGQLKFLDHKENGNCAAHFPKADTSYSKPPLSHLITDSVLDNDIDLSKQFVCDLCGLRYKLKKSLARHKKTRHANEEESHKPGSEKNKVHNFSSKQIDNVSKLKKKIQNLNNTISKEKNLIEKLASDDISDVQNSSVTEGEEPSSFLTIDNWELNNSSYIDMIQYIAEPVSDLEPDTTLVQSDFNESVGHEQLTDNSYQNVNNSMEVYPSEEDDEENEEITGNVEEQMTPDQNRYDEHLEGGSPRRTLQFTNEEPTSMSHIMTFSEMKRQFPYTFKEFDICLERIYIEDDILHVGNLMLKKTGKNRWKISCGDSILPTAESEANTESDANTQVIQTNDFDVNFPTYEIDYPMAYSKTDDNVTNFNSQLDYNSDKNLKKETVPTKPSQTKEKKPQVKSLQSSPKKSLSLTDFEKAISKPKEILIKKRKIERTPSKEDSNSRDGIDFFKRASERGSICQNENYFMTSKIAQSILKKRAKESEEERLPIKPCTIEDIEPFETVLASKDKKNSGKKSPVKKKKKSENKKESVCETSDIHFASDMNDGSDIASVAREVMDSDTSLQDISSMSSFTVNATSTPLDDKAASKLKQKSLSERFGAFNNSNQDKSTGLETSDTAVMNFKSMSSEQVMKSMFGSCPVKFDKKFRKQPGHEHEENQNMSIKSPLESINRTVNVKFGNRPVSDLKQRVVIAANEKTPVSKKKHLLSMLRGMDCPSGKSLHGDISLTSPKDTGVFSDSQSYRTVIIDKRRENDSLPSPHQGLFNDSSSLVKPILKKDNSGMVSLSTEVLQKSKLSDDMSEKSNLSSRSKTSEKTLSANLPKSNVLDDVSAKSDISACSKISETRSISLSHSSSNMANITIKLKLTESSEVEKMDDNKISSENRTLLSEDMNVQDDNESVASDNSKRAGEGSISSKHSNSTDHSFRRKRPSIESENTPRKRTKLSRLPIKEHQFRAEEELPFDTESDSAVANDLLQSARLEESQPDQLSFKTANSIEEMETEQDGNCMDLCTVDEQDSLGLYGEGQNENLMSELEPEKIISNECANIIQKTMVDENLDLNTEINKNTEKVDRPDELEGNFPLMKVNKERENEDRPDELEGNLSPISSVNTGDFDTVLNSDDDDDSKETRDNERGEQRESKNQNFKSDSDSDNKSQSDESDSDKDCESSDSEVSSDEGSNDSGEEKSEGRSLKCRKKVN</sequence>
<feature type="compositionally biased region" description="Basic and acidic residues" evidence="13">
    <location>
        <begin position="1794"/>
        <end position="1807"/>
    </location>
</feature>